<accession>A0A4P2VY44</accession>
<reference evidence="1 2" key="1">
    <citation type="submission" date="2018-12" db="EMBL/GenBank/DDBJ databases">
        <title>Rubrispira sanarue gen. nov., sp., nov., a member of the order Silvanigrellales, isolated from a brackish lake in Hamamatsu Japan.</title>
        <authorList>
            <person name="Maejima Y."/>
            <person name="Iino T."/>
            <person name="Muraguchi Y."/>
            <person name="Fukuda K."/>
            <person name="Nojiri H."/>
            <person name="Ohkuma M."/>
            <person name="Moriuchi R."/>
            <person name="Dohra H."/>
            <person name="Kimbara K."/>
            <person name="Shintani M."/>
        </authorList>
    </citation>
    <scope>NUCLEOTIDE SEQUENCE [LARGE SCALE GENOMIC DNA]</scope>
    <source>
        <strain evidence="1 2">RF1110005</strain>
    </source>
</reference>
<dbReference type="AlphaFoldDB" id="A0A4P2VY44"/>
<sequence>MDAQKSTDNIASFIIEGDSEEIVKKRLNDIEDWFNNGSVWNYSNPTHD</sequence>
<keyword evidence="2" id="KW-1185">Reference proteome</keyword>
<name>A0A4P2VY44_FLUSA</name>
<gene>
    <name evidence="1" type="ORF">JCM31447_24250</name>
</gene>
<evidence type="ECO:0000313" key="2">
    <source>
        <dbReference type="Proteomes" id="UP000291236"/>
    </source>
</evidence>
<dbReference type="Proteomes" id="UP000291236">
    <property type="component" value="Chromosome"/>
</dbReference>
<protein>
    <submittedName>
        <fullName evidence="1">Uncharacterized protein</fullName>
    </submittedName>
</protein>
<evidence type="ECO:0000313" key="1">
    <source>
        <dbReference type="EMBL" id="BBH53972.1"/>
    </source>
</evidence>
<dbReference type="KEGG" id="sbf:JCM31447_24250"/>
<proteinExistence type="predicted"/>
<dbReference type="EMBL" id="AP019368">
    <property type="protein sequence ID" value="BBH53972.1"/>
    <property type="molecule type" value="Genomic_DNA"/>
</dbReference>
<organism evidence="1 2">
    <name type="scientific">Fluviispira sanaruensis</name>
    <dbReference type="NCBI Taxonomy" id="2493639"/>
    <lineage>
        <taxon>Bacteria</taxon>
        <taxon>Pseudomonadati</taxon>
        <taxon>Bdellovibrionota</taxon>
        <taxon>Oligoflexia</taxon>
        <taxon>Silvanigrellales</taxon>
        <taxon>Silvanigrellaceae</taxon>
        <taxon>Fluviispira</taxon>
    </lineage>
</organism>